<dbReference type="Pfam" id="PF00563">
    <property type="entry name" value="EAL"/>
    <property type="match status" value="1"/>
</dbReference>
<dbReference type="SUPFAM" id="SSF141868">
    <property type="entry name" value="EAL domain-like"/>
    <property type="match status" value="1"/>
</dbReference>
<feature type="domain" description="PAC" evidence="2">
    <location>
        <begin position="478"/>
        <end position="530"/>
    </location>
</feature>
<feature type="domain" description="EAL" evidence="3">
    <location>
        <begin position="4"/>
        <end position="258"/>
    </location>
</feature>
<sequence>MSDKLFGERDFLQAIEEEQFKLVFQPQISLTTGQVIGIEALLRWQHPEHGWISPVDFIPIAEETGVITEITKWVLKKACQQNKAWHDQGLQKTVVSVNISPVDFENDELYNTVMDTLVESNLQPQYLELEITENVMMKDISQTINLLKKINQSGVRIAIDDFGKGNSTLAYIRDLPITTVKLDRSFMNNIPYSHKESTIVKNIIQMCHNLDLQIIAEGVETEEVVTFLSLHHCTIAQGFLFSKPLFVDDYEANITQSESEAIEMIYRLEEKVNLRSAQVHDHRFKSLFEQNPDLVCSFSLNGKVLSINPAVESLLGFKPHEVLNRDLDVYVQSDDLELTQAHLNSVIQGEEPDPIDISLVHKEGHIVSCNVTCFPMRLGGRVVGVYSVIKDTTKQKKLQNALKEKEQKYRFITENMSDYVISIDLKGVIQYASTSNSLLLGYDHLQMEGQVIFEFINKEDLNHVKKEFNKLIESKKSGYVEVRLQIKDGNSVWVEAHANPVLNDEGDVVHFVIVSRDISRRKKAELELQKTQRDLKNTLSRQQGMTIKFLKTNRGFVHTLCEGELMRKLGLTSQDVVGKTLYDFLPNELASNKEYHYSIAWNGQDTSYEAELNGIYYLAQLRPVFEGEKVIEVIGSCVDITEKKVLERELSHY</sequence>
<reference evidence="4 5" key="1">
    <citation type="journal article" date="2019" name="Int. J. Syst. Evol. Microbiol.">
        <title>The Global Catalogue of Microorganisms (GCM) 10K type strain sequencing project: providing services to taxonomists for standard genome sequencing and annotation.</title>
        <authorList>
            <consortium name="The Broad Institute Genomics Platform"/>
            <consortium name="The Broad Institute Genome Sequencing Center for Infectious Disease"/>
            <person name="Wu L."/>
            <person name="Ma J."/>
        </authorList>
    </citation>
    <scope>NUCLEOTIDE SEQUENCE [LARGE SCALE GENOMIC DNA]</scope>
    <source>
        <strain evidence="4 5">JCM 14193</strain>
    </source>
</reference>
<feature type="domain" description="PAS" evidence="1">
    <location>
        <begin position="405"/>
        <end position="475"/>
    </location>
</feature>
<dbReference type="Gene3D" id="3.20.20.450">
    <property type="entry name" value="EAL domain"/>
    <property type="match status" value="1"/>
</dbReference>
<dbReference type="InterPro" id="IPR035965">
    <property type="entry name" value="PAS-like_dom_sf"/>
</dbReference>
<dbReference type="InterPro" id="IPR001610">
    <property type="entry name" value="PAC"/>
</dbReference>
<dbReference type="Proteomes" id="UP001500740">
    <property type="component" value="Unassembled WGS sequence"/>
</dbReference>
<evidence type="ECO:0000259" key="2">
    <source>
        <dbReference type="PROSITE" id="PS50113"/>
    </source>
</evidence>
<name>A0ABN0ZNK4_9BACI</name>
<dbReference type="PROSITE" id="PS50883">
    <property type="entry name" value="EAL"/>
    <property type="match status" value="1"/>
</dbReference>
<dbReference type="PROSITE" id="PS50112">
    <property type="entry name" value="PAS"/>
    <property type="match status" value="2"/>
</dbReference>
<dbReference type="SMART" id="SM00086">
    <property type="entry name" value="PAC"/>
    <property type="match status" value="2"/>
</dbReference>
<keyword evidence="5" id="KW-1185">Reference proteome</keyword>
<dbReference type="PANTHER" id="PTHR44757:SF2">
    <property type="entry name" value="BIOFILM ARCHITECTURE MAINTENANCE PROTEIN MBAA"/>
    <property type="match status" value="1"/>
</dbReference>
<evidence type="ECO:0008006" key="6">
    <source>
        <dbReference type="Google" id="ProtNLM"/>
    </source>
</evidence>
<evidence type="ECO:0000313" key="5">
    <source>
        <dbReference type="Proteomes" id="UP001500740"/>
    </source>
</evidence>
<dbReference type="Pfam" id="PF13426">
    <property type="entry name" value="PAS_9"/>
    <property type="match status" value="2"/>
</dbReference>
<dbReference type="NCBIfam" id="TIGR00229">
    <property type="entry name" value="sensory_box"/>
    <property type="match status" value="2"/>
</dbReference>
<dbReference type="EMBL" id="BAAACZ010000005">
    <property type="protein sequence ID" value="GAA0453825.1"/>
    <property type="molecule type" value="Genomic_DNA"/>
</dbReference>
<comment type="caution">
    <text evidence="4">The sequence shown here is derived from an EMBL/GenBank/DDBJ whole genome shotgun (WGS) entry which is preliminary data.</text>
</comment>
<dbReference type="CDD" id="cd01948">
    <property type="entry name" value="EAL"/>
    <property type="match status" value="1"/>
</dbReference>
<dbReference type="Gene3D" id="3.30.450.20">
    <property type="entry name" value="PAS domain"/>
    <property type="match status" value="3"/>
</dbReference>
<dbReference type="InterPro" id="IPR001633">
    <property type="entry name" value="EAL_dom"/>
</dbReference>
<dbReference type="InterPro" id="IPR035919">
    <property type="entry name" value="EAL_sf"/>
</dbReference>
<evidence type="ECO:0000313" key="4">
    <source>
        <dbReference type="EMBL" id="GAA0453825.1"/>
    </source>
</evidence>
<dbReference type="SMART" id="SM00091">
    <property type="entry name" value="PAS"/>
    <property type="match status" value="2"/>
</dbReference>
<dbReference type="Pfam" id="PF00989">
    <property type="entry name" value="PAS"/>
    <property type="match status" value="1"/>
</dbReference>
<dbReference type="SMART" id="SM00052">
    <property type="entry name" value="EAL"/>
    <property type="match status" value="1"/>
</dbReference>
<gene>
    <name evidence="4" type="ORF">GCM10008935_05770</name>
</gene>
<proteinExistence type="predicted"/>
<dbReference type="CDD" id="cd00130">
    <property type="entry name" value="PAS"/>
    <property type="match status" value="2"/>
</dbReference>
<dbReference type="RefSeq" id="WP_343781665.1">
    <property type="nucleotide sequence ID" value="NZ_BAAACZ010000005.1"/>
</dbReference>
<feature type="domain" description="PAS" evidence="1">
    <location>
        <begin position="280"/>
        <end position="350"/>
    </location>
</feature>
<accession>A0ABN0ZNK4</accession>
<organism evidence="4 5">
    <name type="scientific">Alkalibacillus silvisoli</name>
    <dbReference type="NCBI Taxonomy" id="392823"/>
    <lineage>
        <taxon>Bacteria</taxon>
        <taxon>Bacillati</taxon>
        <taxon>Bacillota</taxon>
        <taxon>Bacilli</taxon>
        <taxon>Bacillales</taxon>
        <taxon>Bacillaceae</taxon>
        <taxon>Alkalibacillus</taxon>
    </lineage>
</organism>
<evidence type="ECO:0000259" key="3">
    <source>
        <dbReference type="PROSITE" id="PS50883"/>
    </source>
</evidence>
<dbReference type="InterPro" id="IPR052155">
    <property type="entry name" value="Biofilm_reg_signaling"/>
</dbReference>
<dbReference type="InterPro" id="IPR013767">
    <property type="entry name" value="PAS_fold"/>
</dbReference>
<dbReference type="InterPro" id="IPR000014">
    <property type="entry name" value="PAS"/>
</dbReference>
<dbReference type="InterPro" id="IPR000700">
    <property type="entry name" value="PAS-assoc_C"/>
</dbReference>
<dbReference type="SUPFAM" id="SSF55785">
    <property type="entry name" value="PYP-like sensor domain (PAS domain)"/>
    <property type="match status" value="3"/>
</dbReference>
<dbReference type="PROSITE" id="PS50113">
    <property type="entry name" value="PAC"/>
    <property type="match status" value="1"/>
</dbReference>
<protein>
    <recommendedName>
        <fullName evidence="6">EAL domain-containing protein</fullName>
    </recommendedName>
</protein>
<dbReference type="PANTHER" id="PTHR44757">
    <property type="entry name" value="DIGUANYLATE CYCLASE DGCP"/>
    <property type="match status" value="1"/>
</dbReference>
<evidence type="ECO:0000259" key="1">
    <source>
        <dbReference type="PROSITE" id="PS50112"/>
    </source>
</evidence>